<dbReference type="PANTHER" id="PTHR20974">
    <property type="entry name" value="UPF0585 PROTEIN CG18661"/>
    <property type="match status" value="1"/>
</dbReference>
<gene>
    <name evidence="1" type="ORF">GCM10011501_19320</name>
</gene>
<dbReference type="Proteomes" id="UP000626370">
    <property type="component" value="Unassembled WGS sequence"/>
</dbReference>
<comment type="caution">
    <text evidence="1">The sequence shown here is derived from an EMBL/GenBank/DDBJ whole genome shotgun (WGS) entry which is preliminary data.</text>
</comment>
<keyword evidence="1" id="KW-0808">Transferase</keyword>
<keyword evidence="2" id="KW-1185">Reference proteome</keyword>
<protein>
    <submittedName>
        <fullName evidence="1">Methylase</fullName>
    </submittedName>
</protein>
<keyword evidence="1" id="KW-0489">Methyltransferase</keyword>
<dbReference type="SUPFAM" id="SSF53335">
    <property type="entry name" value="S-adenosyl-L-methionine-dependent methyltransferases"/>
    <property type="match status" value="1"/>
</dbReference>
<name>A0ABQ3IPJ3_9GAMM</name>
<dbReference type="GO" id="GO:0008168">
    <property type="term" value="F:methyltransferase activity"/>
    <property type="evidence" value="ECO:0007669"/>
    <property type="project" value="UniProtKB-KW"/>
</dbReference>
<evidence type="ECO:0000313" key="1">
    <source>
        <dbReference type="EMBL" id="GHE89868.1"/>
    </source>
</evidence>
<dbReference type="PANTHER" id="PTHR20974:SF0">
    <property type="entry name" value="UPF0585 PROTEIN CG18661"/>
    <property type="match status" value="1"/>
</dbReference>
<dbReference type="InterPro" id="IPR010342">
    <property type="entry name" value="DUF938"/>
</dbReference>
<dbReference type="Gene3D" id="3.40.50.150">
    <property type="entry name" value="Vaccinia Virus protein VP39"/>
    <property type="match status" value="1"/>
</dbReference>
<dbReference type="InterPro" id="IPR029063">
    <property type="entry name" value="SAM-dependent_MTases_sf"/>
</dbReference>
<sequence length="197" mass="22347">MLNFSESCERNKHPILAQLITLLSDCRSVLEIGSHSGQHAFHFAQHLPQLNWQLSDRALGIEALSHNQNQADLSNVLAPITLDVANPTDWPQQKYTAIYSANTLHIMSVDHVKAFFNNLPKVCQSNTILVIYGPFNYQGKYSSDSNETFEQWLKNRDPLSGIRDFEWVNELATAAGFLFEADIDMPANNQLLVWRMS</sequence>
<evidence type="ECO:0000313" key="2">
    <source>
        <dbReference type="Proteomes" id="UP000626370"/>
    </source>
</evidence>
<dbReference type="RefSeq" id="WP_189378056.1">
    <property type="nucleotide sequence ID" value="NZ_BNAH01000006.1"/>
</dbReference>
<dbReference type="GO" id="GO:0032259">
    <property type="term" value="P:methylation"/>
    <property type="evidence" value="ECO:0007669"/>
    <property type="project" value="UniProtKB-KW"/>
</dbReference>
<proteinExistence type="predicted"/>
<reference evidence="2" key="1">
    <citation type="journal article" date="2019" name="Int. J. Syst. Evol. Microbiol.">
        <title>The Global Catalogue of Microorganisms (GCM) 10K type strain sequencing project: providing services to taxonomists for standard genome sequencing and annotation.</title>
        <authorList>
            <consortium name="The Broad Institute Genomics Platform"/>
            <consortium name="The Broad Institute Genome Sequencing Center for Infectious Disease"/>
            <person name="Wu L."/>
            <person name="Ma J."/>
        </authorList>
    </citation>
    <scope>NUCLEOTIDE SEQUENCE [LARGE SCALE GENOMIC DNA]</scope>
    <source>
        <strain evidence="2">CGMCC 1.15922</strain>
    </source>
</reference>
<dbReference type="EMBL" id="BNAH01000006">
    <property type="protein sequence ID" value="GHE89868.1"/>
    <property type="molecule type" value="Genomic_DNA"/>
</dbReference>
<accession>A0ABQ3IPJ3</accession>
<dbReference type="Pfam" id="PF06080">
    <property type="entry name" value="DUF938"/>
    <property type="match status" value="1"/>
</dbReference>
<organism evidence="1 2">
    <name type="scientific">Thalassotalea profundi</name>
    <dbReference type="NCBI Taxonomy" id="2036687"/>
    <lineage>
        <taxon>Bacteria</taxon>
        <taxon>Pseudomonadati</taxon>
        <taxon>Pseudomonadota</taxon>
        <taxon>Gammaproteobacteria</taxon>
        <taxon>Alteromonadales</taxon>
        <taxon>Colwelliaceae</taxon>
        <taxon>Thalassotalea</taxon>
    </lineage>
</organism>